<feature type="transmembrane region" description="Helical" evidence="1">
    <location>
        <begin position="16"/>
        <end position="40"/>
    </location>
</feature>
<feature type="transmembrane region" description="Helical" evidence="1">
    <location>
        <begin position="169"/>
        <end position="189"/>
    </location>
</feature>
<evidence type="ECO:0000256" key="1">
    <source>
        <dbReference type="SAM" id="Phobius"/>
    </source>
</evidence>
<organism evidence="2 3">
    <name type="scientific">Candidatus Nealsonbacteria bacterium RIFOXYC1_FULL_40_7</name>
    <dbReference type="NCBI Taxonomy" id="1801678"/>
    <lineage>
        <taxon>Bacteria</taxon>
        <taxon>Candidatus Nealsoniibacteriota</taxon>
    </lineage>
</organism>
<evidence type="ECO:0000313" key="3">
    <source>
        <dbReference type="Proteomes" id="UP000176326"/>
    </source>
</evidence>
<dbReference type="Proteomes" id="UP000176326">
    <property type="component" value="Unassembled WGS sequence"/>
</dbReference>
<keyword evidence="1" id="KW-1133">Transmembrane helix</keyword>
<evidence type="ECO:0000313" key="2">
    <source>
        <dbReference type="EMBL" id="OGZ28977.1"/>
    </source>
</evidence>
<proteinExistence type="predicted"/>
<name>A0A1G2ETE0_9BACT</name>
<sequence length="229" mass="26433">MTLRLSLETALSFPKLLSFVIAFFLIGWMALKLDLIYQAYDQKKIKWNQVGNLLVKYFKKILPIIPLLLVIYYSLFALFLITSLFHFNPILGSQQSVLEKKQLIAGEVRDWQMSLIGGFTPFSPISIILSTFYYGVLFFWTQTLVNLVVNQENIFISLRKAQKFFRNNISFFLLLILIMVLISEAQYLLINIEFGGFLVKLVLTAATTYINLIFSGVVLINYLDKSKKI</sequence>
<accession>A0A1G2ETE0</accession>
<dbReference type="EMBL" id="MHMN01000006">
    <property type="protein sequence ID" value="OGZ28977.1"/>
    <property type="molecule type" value="Genomic_DNA"/>
</dbReference>
<feature type="transmembrane region" description="Helical" evidence="1">
    <location>
        <begin position="61"/>
        <end position="87"/>
    </location>
</feature>
<gene>
    <name evidence="2" type="ORF">A2427_03825</name>
</gene>
<dbReference type="AlphaFoldDB" id="A0A1G2ETE0"/>
<protein>
    <submittedName>
        <fullName evidence="2">Uncharacterized protein</fullName>
    </submittedName>
</protein>
<comment type="caution">
    <text evidence="2">The sequence shown here is derived from an EMBL/GenBank/DDBJ whole genome shotgun (WGS) entry which is preliminary data.</text>
</comment>
<keyword evidence="1" id="KW-0472">Membrane</keyword>
<feature type="transmembrane region" description="Helical" evidence="1">
    <location>
        <begin position="125"/>
        <end position="149"/>
    </location>
</feature>
<keyword evidence="1" id="KW-0812">Transmembrane</keyword>
<reference evidence="2 3" key="1">
    <citation type="journal article" date="2016" name="Nat. Commun.">
        <title>Thousands of microbial genomes shed light on interconnected biogeochemical processes in an aquifer system.</title>
        <authorList>
            <person name="Anantharaman K."/>
            <person name="Brown C.T."/>
            <person name="Hug L.A."/>
            <person name="Sharon I."/>
            <person name="Castelle C.J."/>
            <person name="Probst A.J."/>
            <person name="Thomas B.C."/>
            <person name="Singh A."/>
            <person name="Wilkins M.J."/>
            <person name="Karaoz U."/>
            <person name="Brodie E.L."/>
            <person name="Williams K.H."/>
            <person name="Hubbard S.S."/>
            <person name="Banfield J.F."/>
        </authorList>
    </citation>
    <scope>NUCLEOTIDE SEQUENCE [LARGE SCALE GENOMIC DNA]</scope>
</reference>
<feature type="transmembrane region" description="Helical" evidence="1">
    <location>
        <begin position="201"/>
        <end position="223"/>
    </location>
</feature>